<dbReference type="InterPro" id="IPR036249">
    <property type="entry name" value="Thioredoxin-like_sf"/>
</dbReference>
<dbReference type="Gene3D" id="3.40.30.10">
    <property type="entry name" value="Glutaredoxin"/>
    <property type="match status" value="1"/>
</dbReference>
<keyword evidence="10" id="KW-1015">Disulfide bond</keyword>
<evidence type="ECO:0000259" key="16">
    <source>
        <dbReference type="PROSITE" id="PS51352"/>
    </source>
</evidence>
<dbReference type="InterPro" id="IPR024706">
    <property type="entry name" value="Peroxiredoxin_AhpC-typ"/>
</dbReference>
<dbReference type="GO" id="GO:0045454">
    <property type="term" value="P:cell redox homeostasis"/>
    <property type="evidence" value="ECO:0007669"/>
    <property type="project" value="TreeGrafter"/>
</dbReference>
<dbReference type="PANTHER" id="PTHR10681:SF121">
    <property type="entry name" value="ALKYL HYDROPEROXIDE REDUCTASE C"/>
    <property type="match status" value="1"/>
</dbReference>
<keyword evidence="7" id="KW-0575">Peroxidase</keyword>
<keyword evidence="8" id="KW-0049">Antioxidant</keyword>
<evidence type="ECO:0000256" key="13">
    <source>
        <dbReference type="ARBA" id="ARBA00047572"/>
    </source>
</evidence>
<dbReference type="InterPro" id="IPR000866">
    <property type="entry name" value="AhpC/TSA"/>
</dbReference>
<evidence type="ECO:0000256" key="5">
    <source>
        <dbReference type="ARBA" id="ARBA00017462"/>
    </source>
</evidence>
<dbReference type="EC" id="1.11.1.26" evidence="4"/>
<feature type="domain" description="Thioredoxin" evidence="16">
    <location>
        <begin position="2"/>
        <end position="159"/>
    </location>
</feature>
<comment type="subunit">
    <text evidence="3">Homodimer; disulfide-linked, upon oxidation. 5 homodimers assemble to form a ring-like decamer.</text>
</comment>
<dbReference type="FunFam" id="3.40.30.10:FF:000002">
    <property type="entry name" value="Alkyl hydroperoxide reductase C"/>
    <property type="match status" value="1"/>
</dbReference>
<dbReference type="HOGENOM" id="CLU_042529_21_1_0"/>
<evidence type="ECO:0000256" key="4">
    <source>
        <dbReference type="ARBA" id="ARBA00013021"/>
    </source>
</evidence>
<evidence type="ECO:0000256" key="2">
    <source>
        <dbReference type="ARBA" id="ARBA00009796"/>
    </source>
</evidence>
<dbReference type="InParanoid" id="D4H307"/>
<evidence type="ECO:0000256" key="15">
    <source>
        <dbReference type="SAM" id="MobiDB-lite"/>
    </source>
</evidence>
<dbReference type="GO" id="GO:0033554">
    <property type="term" value="P:cellular response to stress"/>
    <property type="evidence" value="ECO:0007669"/>
    <property type="project" value="TreeGrafter"/>
</dbReference>
<dbReference type="PaxDb" id="522772-Dacet_2268"/>
<comment type="catalytic activity">
    <reaction evidence="13">
        <text>a hydroperoxide + NADH + H(+) = an alcohol + NAD(+) + H2O</text>
        <dbReference type="Rhea" id="RHEA:62628"/>
        <dbReference type="ChEBI" id="CHEBI:15377"/>
        <dbReference type="ChEBI" id="CHEBI:15378"/>
        <dbReference type="ChEBI" id="CHEBI:30879"/>
        <dbReference type="ChEBI" id="CHEBI:35924"/>
        <dbReference type="ChEBI" id="CHEBI:57540"/>
        <dbReference type="ChEBI" id="CHEBI:57945"/>
        <dbReference type="EC" id="1.11.1.26"/>
    </reaction>
</comment>
<dbReference type="PANTHER" id="PTHR10681">
    <property type="entry name" value="THIOREDOXIN PEROXIDASE"/>
    <property type="match status" value="1"/>
</dbReference>
<dbReference type="GO" id="GO:0042744">
    <property type="term" value="P:hydrogen peroxide catabolic process"/>
    <property type="evidence" value="ECO:0007669"/>
    <property type="project" value="TreeGrafter"/>
</dbReference>
<keyword evidence="6" id="KW-0963">Cytoplasm</keyword>
<evidence type="ECO:0000256" key="9">
    <source>
        <dbReference type="ARBA" id="ARBA00023002"/>
    </source>
</evidence>
<accession>D4H307</accession>
<dbReference type="GO" id="GO:0006979">
    <property type="term" value="P:response to oxidative stress"/>
    <property type="evidence" value="ECO:0007669"/>
    <property type="project" value="TreeGrafter"/>
</dbReference>
<evidence type="ECO:0000313" key="18">
    <source>
        <dbReference type="Proteomes" id="UP000002012"/>
    </source>
</evidence>
<dbReference type="Pfam" id="PF00578">
    <property type="entry name" value="AhpC-TSA"/>
    <property type="match status" value="1"/>
</dbReference>
<dbReference type="GO" id="GO:0008379">
    <property type="term" value="F:thioredoxin peroxidase activity"/>
    <property type="evidence" value="ECO:0007669"/>
    <property type="project" value="TreeGrafter"/>
</dbReference>
<feature type="region of interest" description="Disordered" evidence="15">
    <location>
        <begin position="172"/>
        <end position="198"/>
    </location>
</feature>
<sequence>MSLVTKAAPTFTAEAVVNKEFKDIKLEDYKGKWLVLFFYPLDFTFVCPTEITALSDAYAEFQKRDCEVIGVSTDSKFSHLAWINTPRTEGGLGNVAYPLVADFTKSIAEDYGVLLDQGMALRGTFIIDPNGVIQFELIHDNGIGRNVNEILRNIDALQFVAKHGEVCPAGWTPGKETMTPDPEKMKDYYKNNPEGWQK</sequence>
<gene>
    <name evidence="17" type="ordered locus">Dacet_2268</name>
</gene>
<evidence type="ECO:0000256" key="12">
    <source>
        <dbReference type="ARBA" id="ARBA00032077"/>
    </source>
</evidence>
<reference evidence="17 18" key="1">
    <citation type="journal article" date="2010" name="Stand. Genomic Sci.">
        <title>Complete genome sequence of Denitrovibrio acetiphilus type strain (N2460).</title>
        <authorList>
            <person name="Kiss H."/>
            <person name="Lang E."/>
            <person name="Lapidus A."/>
            <person name="Copeland A."/>
            <person name="Nolan M."/>
            <person name="Glavina Del Rio T."/>
            <person name="Chen F."/>
            <person name="Lucas S."/>
            <person name="Tice H."/>
            <person name="Cheng J.F."/>
            <person name="Han C."/>
            <person name="Goodwin L."/>
            <person name="Pitluck S."/>
            <person name="Liolios K."/>
            <person name="Pati A."/>
            <person name="Ivanova N."/>
            <person name="Mavromatis K."/>
            <person name="Chen A."/>
            <person name="Palaniappan K."/>
            <person name="Land M."/>
            <person name="Hauser L."/>
            <person name="Chang Y.J."/>
            <person name="Jeffries C.D."/>
            <person name="Detter J.C."/>
            <person name="Brettin T."/>
            <person name="Spring S."/>
            <person name="Rohde M."/>
            <person name="Goker M."/>
            <person name="Woyke T."/>
            <person name="Bristow J."/>
            <person name="Eisen J.A."/>
            <person name="Markowitz V."/>
            <person name="Hugenholtz P."/>
            <person name="Kyrpides N.C."/>
            <person name="Klenk H.P."/>
        </authorList>
    </citation>
    <scope>NUCLEOTIDE SEQUENCE [LARGE SCALE GENOMIC DNA]</scope>
    <source>
        <strain evidence="18">DSM 12809 / NBRC 114555 / N2460</strain>
    </source>
</reference>
<dbReference type="eggNOG" id="COG0450">
    <property type="taxonomic scope" value="Bacteria"/>
</dbReference>
<evidence type="ECO:0000256" key="14">
    <source>
        <dbReference type="PIRSR" id="PIRSR000239-1"/>
    </source>
</evidence>
<dbReference type="GO" id="GO:0005829">
    <property type="term" value="C:cytosol"/>
    <property type="evidence" value="ECO:0007669"/>
    <property type="project" value="TreeGrafter"/>
</dbReference>
<evidence type="ECO:0000256" key="1">
    <source>
        <dbReference type="ARBA" id="ARBA00004496"/>
    </source>
</evidence>
<dbReference type="AlphaFoldDB" id="D4H307"/>
<evidence type="ECO:0000256" key="3">
    <source>
        <dbReference type="ARBA" id="ARBA00011654"/>
    </source>
</evidence>
<dbReference type="CDD" id="cd03015">
    <property type="entry name" value="PRX_Typ2cys"/>
    <property type="match status" value="1"/>
</dbReference>
<dbReference type="PIRSF" id="PIRSF000239">
    <property type="entry name" value="AHPC"/>
    <property type="match status" value="1"/>
</dbReference>
<dbReference type="InterPro" id="IPR050217">
    <property type="entry name" value="Peroxiredoxin"/>
</dbReference>
<dbReference type="Proteomes" id="UP000002012">
    <property type="component" value="Chromosome"/>
</dbReference>
<evidence type="ECO:0000256" key="10">
    <source>
        <dbReference type="ARBA" id="ARBA00023157"/>
    </source>
</evidence>
<dbReference type="SUPFAM" id="SSF52833">
    <property type="entry name" value="Thioredoxin-like"/>
    <property type="match status" value="1"/>
</dbReference>
<proteinExistence type="inferred from homology"/>
<evidence type="ECO:0000313" key="17">
    <source>
        <dbReference type="EMBL" id="ADD69030.1"/>
    </source>
</evidence>
<name>D4H307_DENA2</name>
<protein>
    <recommendedName>
        <fullName evidence="5">Alkyl hydroperoxide reductase C</fullName>
        <ecNumber evidence="4">1.11.1.26</ecNumber>
    </recommendedName>
    <alternativeName>
        <fullName evidence="12">Peroxiredoxin</fullName>
    </alternativeName>
</protein>
<dbReference type="STRING" id="522772.Dacet_2268"/>
<dbReference type="OrthoDB" id="9812811at2"/>
<dbReference type="RefSeq" id="WP_013011532.1">
    <property type="nucleotide sequence ID" value="NC_013943.1"/>
</dbReference>
<dbReference type="GO" id="GO:0102039">
    <property type="term" value="F:NADH-dependent peroxiredoxin activity"/>
    <property type="evidence" value="ECO:0007669"/>
    <property type="project" value="UniProtKB-EC"/>
</dbReference>
<evidence type="ECO:0000256" key="8">
    <source>
        <dbReference type="ARBA" id="ARBA00022862"/>
    </source>
</evidence>
<comment type="similarity">
    <text evidence="2">Belongs to the peroxiredoxin family. AhpC/Prx1 subfamily.</text>
</comment>
<dbReference type="EMBL" id="CP001968">
    <property type="protein sequence ID" value="ADD69030.1"/>
    <property type="molecule type" value="Genomic_DNA"/>
</dbReference>
<comment type="subcellular location">
    <subcellularLocation>
        <location evidence="1">Cytoplasm</location>
    </subcellularLocation>
</comment>
<dbReference type="KEGG" id="dap:Dacet_2268"/>
<keyword evidence="9" id="KW-0560">Oxidoreductase</keyword>
<keyword evidence="11" id="KW-0676">Redox-active center</keyword>
<evidence type="ECO:0000256" key="7">
    <source>
        <dbReference type="ARBA" id="ARBA00022559"/>
    </source>
</evidence>
<evidence type="ECO:0000256" key="6">
    <source>
        <dbReference type="ARBA" id="ARBA00022490"/>
    </source>
</evidence>
<dbReference type="FunCoup" id="D4H307">
    <property type="interactions" value="477"/>
</dbReference>
<organism evidence="17 18">
    <name type="scientific">Denitrovibrio acetiphilus (strain DSM 12809 / NBRC 114555 / N2460)</name>
    <dbReference type="NCBI Taxonomy" id="522772"/>
    <lineage>
        <taxon>Bacteria</taxon>
        <taxon>Pseudomonadati</taxon>
        <taxon>Deferribacterota</taxon>
        <taxon>Deferribacteres</taxon>
        <taxon>Deferribacterales</taxon>
        <taxon>Geovibrionaceae</taxon>
        <taxon>Denitrovibrio</taxon>
    </lineage>
</organism>
<feature type="active site" description="Cysteine sulfenic acid (-SOH) intermediate; for peroxidase activity" evidence="14">
    <location>
        <position position="47"/>
    </location>
</feature>
<dbReference type="PROSITE" id="PS51352">
    <property type="entry name" value="THIOREDOXIN_2"/>
    <property type="match status" value="1"/>
</dbReference>
<dbReference type="Pfam" id="PF10417">
    <property type="entry name" value="1-cysPrx_C"/>
    <property type="match status" value="1"/>
</dbReference>
<keyword evidence="18" id="KW-1185">Reference proteome</keyword>
<dbReference type="InterPro" id="IPR013766">
    <property type="entry name" value="Thioredoxin_domain"/>
</dbReference>
<evidence type="ECO:0000256" key="11">
    <source>
        <dbReference type="ARBA" id="ARBA00023284"/>
    </source>
</evidence>
<dbReference type="InterPro" id="IPR019479">
    <property type="entry name" value="Peroxiredoxin_C"/>
</dbReference>